<dbReference type="InterPro" id="IPR011701">
    <property type="entry name" value="MFS"/>
</dbReference>
<gene>
    <name evidence="8" type="ORF">GNZ12_14600</name>
</gene>
<dbReference type="PANTHER" id="PTHR43791">
    <property type="entry name" value="PERMEASE-RELATED"/>
    <property type="match status" value="1"/>
</dbReference>
<feature type="transmembrane region" description="Helical" evidence="6">
    <location>
        <begin position="190"/>
        <end position="212"/>
    </location>
</feature>
<reference evidence="8 9" key="1">
    <citation type="submission" date="2019-11" db="EMBL/GenBank/DDBJ databases">
        <title>Metabolism of dissolved organic matter in forest soils.</title>
        <authorList>
            <person name="Cyle K.T."/>
            <person name="Wilhelm R.C."/>
            <person name="Martinez C.E."/>
        </authorList>
    </citation>
    <scope>NUCLEOTIDE SEQUENCE [LARGE SCALE GENOMIC DNA]</scope>
    <source>
        <strain evidence="8 9">1N</strain>
    </source>
</reference>
<feature type="transmembrane region" description="Helical" evidence="6">
    <location>
        <begin position="349"/>
        <end position="369"/>
    </location>
</feature>
<evidence type="ECO:0000259" key="7">
    <source>
        <dbReference type="PROSITE" id="PS50850"/>
    </source>
</evidence>
<feature type="transmembrane region" description="Helical" evidence="6">
    <location>
        <begin position="413"/>
        <end position="438"/>
    </location>
</feature>
<keyword evidence="2" id="KW-0813">Transport</keyword>
<dbReference type="RefSeq" id="WP_172310992.1">
    <property type="nucleotide sequence ID" value="NZ_WOEY01000058.1"/>
</dbReference>
<keyword evidence="3 6" id="KW-0812">Transmembrane</keyword>
<evidence type="ECO:0000256" key="3">
    <source>
        <dbReference type="ARBA" id="ARBA00022692"/>
    </source>
</evidence>
<feature type="transmembrane region" description="Helical" evidence="6">
    <location>
        <begin position="289"/>
        <end position="311"/>
    </location>
</feature>
<evidence type="ECO:0000313" key="8">
    <source>
        <dbReference type="EMBL" id="NPT42514.1"/>
    </source>
</evidence>
<evidence type="ECO:0000313" key="9">
    <source>
        <dbReference type="Proteomes" id="UP000652198"/>
    </source>
</evidence>
<evidence type="ECO:0000256" key="4">
    <source>
        <dbReference type="ARBA" id="ARBA00022989"/>
    </source>
</evidence>
<comment type="subcellular location">
    <subcellularLocation>
        <location evidence="1">Membrane</location>
        <topology evidence="1">Multi-pass membrane protein</topology>
    </subcellularLocation>
</comment>
<accession>A0ABX2BP40</accession>
<evidence type="ECO:0000256" key="2">
    <source>
        <dbReference type="ARBA" id="ARBA00022448"/>
    </source>
</evidence>
<dbReference type="Gene3D" id="1.20.1250.20">
    <property type="entry name" value="MFS general substrate transporter like domains"/>
    <property type="match status" value="2"/>
</dbReference>
<feature type="transmembrane region" description="Helical" evidence="6">
    <location>
        <begin position="156"/>
        <end position="178"/>
    </location>
</feature>
<name>A0ABX2BP40_9BURK</name>
<feature type="transmembrane region" description="Helical" evidence="6">
    <location>
        <begin position="121"/>
        <end position="144"/>
    </location>
</feature>
<evidence type="ECO:0000256" key="6">
    <source>
        <dbReference type="SAM" id="Phobius"/>
    </source>
</evidence>
<dbReference type="Proteomes" id="UP000652198">
    <property type="component" value="Unassembled WGS sequence"/>
</dbReference>
<feature type="transmembrane region" description="Helical" evidence="6">
    <location>
        <begin position="96"/>
        <end position="115"/>
    </location>
</feature>
<sequence>MSALFETEVLEADTDSRRLLRKAYLTSEWRIIPLLFALWMLAWVDRANVAFAKLQMLSDLHFSETAYGLGAGLFFLGYVFFSVPSSIVQQRMGARLVISMIAIGWGTASIAMMFVKSVGMFYAIRFLLGVFEAGFYPGVILYFNQWFPTKRRTRNFSIFHSAAVCSTVAVSLSGGVVLEYMSGMWGLAGWRWMFLLQAIPTVLLGGVALFVLPDGPATARWLSDAERRLILDDFARDRNHAVPPAESSSPLMANPMLWLLAGIYFCILAANTALGFYTPTILREAGFGGYSAIGNAVAAICVLGAIGNIAFSTFASRYRDVRWHCAIAALVTLTSVLMLVLVWHSSRPATFVTLVFGIAGTGAGVSLFWQLPARFMRENTLAFGVPIISSVANIAGFLTPWMTGYLRDATGSYASGFIAAAGVEVIAVVALIIGIPLVARKQQSVRESCSRCS</sequence>
<dbReference type="CDD" id="cd17319">
    <property type="entry name" value="MFS_ExuT_GudP_like"/>
    <property type="match status" value="1"/>
</dbReference>
<feature type="domain" description="Major facilitator superfamily (MFS) profile" evidence="7">
    <location>
        <begin position="31"/>
        <end position="439"/>
    </location>
</feature>
<dbReference type="InterPro" id="IPR020846">
    <property type="entry name" value="MFS_dom"/>
</dbReference>
<keyword evidence="5 6" id="KW-0472">Membrane</keyword>
<dbReference type="SUPFAM" id="SSF103473">
    <property type="entry name" value="MFS general substrate transporter"/>
    <property type="match status" value="1"/>
</dbReference>
<feature type="transmembrane region" description="Helical" evidence="6">
    <location>
        <begin position="323"/>
        <end position="343"/>
    </location>
</feature>
<evidence type="ECO:0000256" key="5">
    <source>
        <dbReference type="ARBA" id="ARBA00023136"/>
    </source>
</evidence>
<feature type="transmembrane region" description="Helical" evidence="6">
    <location>
        <begin position="27"/>
        <end position="45"/>
    </location>
</feature>
<feature type="transmembrane region" description="Helical" evidence="6">
    <location>
        <begin position="257"/>
        <end position="277"/>
    </location>
</feature>
<feature type="transmembrane region" description="Helical" evidence="6">
    <location>
        <begin position="65"/>
        <end position="84"/>
    </location>
</feature>
<dbReference type="PANTHER" id="PTHR43791:SF36">
    <property type="entry name" value="TRANSPORTER, PUTATIVE (AFU_ORTHOLOGUE AFUA_6G08340)-RELATED"/>
    <property type="match status" value="1"/>
</dbReference>
<dbReference type="EMBL" id="WOEY01000058">
    <property type="protein sequence ID" value="NPT42514.1"/>
    <property type="molecule type" value="Genomic_DNA"/>
</dbReference>
<protein>
    <submittedName>
        <fullName evidence="8">MFS transporter</fullName>
    </submittedName>
</protein>
<feature type="transmembrane region" description="Helical" evidence="6">
    <location>
        <begin position="381"/>
        <end position="401"/>
    </location>
</feature>
<evidence type="ECO:0000256" key="1">
    <source>
        <dbReference type="ARBA" id="ARBA00004141"/>
    </source>
</evidence>
<organism evidence="8 9">
    <name type="scientific">Paraburkholderia solitsugae</name>
    <dbReference type="NCBI Taxonomy" id="2675748"/>
    <lineage>
        <taxon>Bacteria</taxon>
        <taxon>Pseudomonadati</taxon>
        <taxon>Pseudomonadota</taxon>
        <taxon>Betaproteobacteria</taxon>
        <taxon>Burkholderiales</taxon>
        <taxon>Burkholderiaceae</taxon>
        <taxon>Paraburkholderia</taxon>
    </lineage>
</organism>
<comment type="caution">
    <text evidence="8">The sequence shown here is derived from an EMBL/GenBank/DDBJ whole genome shotgun (WGS) entry which is preliminary data.</text>
</comment>
<dbReference type="PROSITE" id="PS50850">
    <property type="entry name" value="MFS"/>
    <property type="match status" value="1"/>
</dbReference>
<dbReference type="Pfam" id="PF07690">
    <property type="entry name" value="MFS_1"/>
    <property type="match status" value="1"/>
</dbReference>
<dbReference type="InterPro" id="IPR036259">
    <property type="entry name" value="MFS_trans_sf"/>
</dbReference>
<keyword evidence="9" id="KW-1185">Reference proteome</keyword>
<proteinExistence type="predicted"/>
<keyword evidence="4 6" id="KW-1133">Transmembrane helix</keyword>